<dbReference type="PROSITE" id="PS50110">
    <property type="entry name" value="RESPONSE_REGULATORY"/>
    <property type="match status" value="1"/>
</dbReference>
<dbReference type="PANTHER" id="PTHR44520">
    <property type="entry name" value="RESPONSE REGULATOR RCP1-RELATED"/>
    <property type="match status" value="1"/>
</dbReference>
<name>A0ABQ2EQ79_9DEIO</name>
<dbReference type="SUPFAM" id="SSF52172">
    <property type="entry name" value="CheY-like"/>
    <property type="match status" value="1"/>
</dbReference>
<comment type="caution">
    <text evidence="3">The sequence shown here is derived from an EMBL/GenBank/DDBJ whole genome shotgun (WGS) entry which is preliminary data.</text>
</comment>
<gene>
    <name evidence="3" type="ORF">GCM10008955_12450</name>
</gene>
<dbReference type="InterPro" id="IPR052893">
    <property type="entry name" value="TCS_response_regulator"/>
</dbReference>
<dbReference type="CDD" id="cd17557">
    <property type="entry name" value="REC_Rcp-like"/>
    <property type="match status" value="1"/>
</dbReference>
<dbReference type="Gene3D" id="3.40.50.2300">
    <property type="match status" value="1"/>
</dbReference>
<protein>
    <submittedName>
        <fullName evidence="3">Response regulator</fullName>
    </submittedName>
</protein>
<dbReference type="Pfam" id="PF00072">
    <property type="entry name" value="Response_reg"/>
    <property type="match status" value="1"/>
</dbReference>
<evidence type="ECO:0000313" key="3">
    <source>
        <dbReference type="EMBL" id="GGK20600.1"/>
    </source>
</evidence>
<dbReference type="RefSeq" id="WP_189005573.1">
    <property type="nucleotide sequence ID" value="NZ_BMPP01000004.1"/>
</dbReference>
<accession>A0ABQ2EQ79</accession>
<evidence type="ECO:0000313" key="4">
    <source>
        <dbReference type="Proteomes" id="UP000647587"/>
    </source>
</evidence>
<feature type="modified residue" description="4-aspartylphosphate" evidence="1">
    <location>
        <position position="60"/>
    </location>
</feature>
<dbReference type="SMART" id="SM00448">
    <property type="entry name" value="REC"/>
    <property type="match status" value="1"/>
</dbReference>
<keyword evidence="1" id="KW-0597">Phosphoprotein</keyword>
<organism evidence="3 4">
    <name type="scientific">Deinococcus malanensis</name>
    <dbReference type="NCBI Taxonomy" id="1706855"/>
    <lineage>
        <taxon>Bacteria</taxon>
        <taxon>Thermotogati</taxon>
        <taxon>Deinococcota</taxon>
        <taxon>Deinococci</taxon>
        <taxon>Deinococcales</taxon>
        <taxon>Deinococcaceae</taxon>
        <taxon>Deinococcus</taxon>
    </lineage>
</organism>
<dbReference type="InterPro" id="IPR011006">
    <property type="entry name" value="CheY-like_superfamily"/>
</dbReference>
<evidence type="ECO:0000256" key="1">
    <source>
        <dbReference type="PROSITE-ProRule" id="PRU00169"/>
    </source>
</evidence>
<dbReference type="EMBL" id="BMPP01000004">
    <property type="protein sequence ID" value="GGK20600.1"/>
    <property type="molecule type" value="Genomic_DNA"/>
</dbReference>
<keyword evidence="4" id="KW-1185">Reference proteome</keyword>
<evidence type="ECO:0000259" key="2">
    <source>
        <dbReference type="PROSITE" id="PS50110"/>
    </source>
</evidence>
<dbReference type="Proteomes" id="UP000647587">
    <property type="component" value="Unassembled WGS sequence"/>
</dbReference>
<feature type="domain" description="Response regulatory" evidence="2">
    <location>
        <begin position="6"/>
        <end position="127"/>
    </location>
</feature>
<reference evidence="4" key="1">
    <citation type="journal article" date="2019" name="Int. J. Syst. Evol. Microbiol.">
        <title>The Global Catalogue of Microorganisms (GCM) 10K type strain sequencing project: providing services to taxonomists for standard genome sequencing and annotation.</title>
        <authorList>
            <consortium name="The Broad Institute Genomics Platform"/>
            <consortium name="The Broad Institute Genome Sequencing Center for Infectious Disease"/>
            <person name="Wu L."/>
            <person name="Ma J."/>
        </authorList>
    </citation>
    <scope>NUCLEOTIDE SEQUENCE [LARGE SCALE GENOMIC DNA]</scope>
    <source>
        <strain evidence="4">JCM 30331</strain>
    </source>
</reference>
<dbReference type="InterPro" id="IPR001789">
    <property type="entry name" value="Sig_transdc_resp-reg_receiver"/>
</dbReference>
<dbReference type="PANTHER" id="PTHR44520:SF2">
    <property type="entry name" value="RESPONSE REGULATOR RCP1"/>
    <property type="match status" value="1"/>
</dbReference>
<proteinExistence type="predicted"/>
<sequence length="145" mass="15665">MPSRLRLLLVDENAAGTFVAREAFEGMGEAVGLNTCRSGRDALQALRDSQGTPPDVVVLDINSPGQDGFGVLTAIKADPRLVHLPVVMLSDSELPADVQRAYSLRASAYVVKSREFPIFLQQIDALVGFWKLCRVMGKPIRAVAG</sequence>